<dbReference type="OrthoDB" id="1879501at2759"/>
<feature type="region of interest" description="Disordered" evidence="1">
    <location>
        <begin position="1"/>
        <end position="54"/>
    </location>
</feature>
<proteinExistence type="predicted"/>
<name>A0A7J9LW02_GOSSC</name>
<gene>
    <name evidence="2" type="ORF">Goshw_013958</name>
</gene>
<keyword evidence="3" id="KW-1185">Reference proteome</keyword>
<dbReference type="Proteomes" id="UP000593576">
    <property type="component" value="Unassembled WGS sequence"/>
</dbReference>
<feature type="compositionally biased region" description="Basic and acidic residues" evidence="1">
    <location>
        <begin position="36"/>
        <end position="45"/>
    </location>
</feature>
<evidence type="ECO:0000313" key="2">
    <source>
        <dbReference type="EMBL" id="MBA0862890.1"/>
    </source>
</evidence>
<reference evidence="2 3" key="1">
    <citation type="journal article" date="2019" name="Genome Biol. Evol.">
        <title>Insights into the evolution of the New World diploid cottons (Gossypium, subgenus Houzingenia) based on genome sequencing.</title>
        <authorList>
            <person name="Grover C.E."/>
            <person name="Arick M.A. 2nd"/>
            <person name="Thrash A."/>
            <person name="Conover J.L."/>
            <person name="Sanders W.S."/>
            <person name="Peterson D.G."/>
            <person name="Frelichowski J.E."/>
            <person name="Scheffler J.A."/>
            <person name="Scheffler B.E."/>
            <person name="Wendel J.F."/>
        </authorList>
    </citation>
    <scope>NUCLEOTIDE SEQUENCE [LARGE SCALE GENOMIC DNA]</scope>
    <source>
        <strain evidence="2">1</strain>
        <tissue evidence="2">Leaf</tissue>
    </source>
</reference>
<dbReference type="PANTHER" id="PTHR34780:SF5">
    <property type="entry name" value="OS02G0733900 PROTEIN"/>
    <property type="match status" value="1"/>
</dbReference>
<dbReference type="AlphaFoldDB" id="A0A7J9LW02"/>
<evidence type="ECO:0000256" key="1">
    <source>
        <dbReference type="SAM" id="MobiDB-lite"/>
    </source>
</evidence>
<feature type="compositionally biased region" description="Low complexity" evidence="1">
    <location>
        <begin position="1"/>
        <end position="17"/>
    </location>
</feature>
<dbReference type="EMBL" id="JABFAF010000008">
    <property type="protein sequence ID" value="MBA0862890.1"/>
    <property type="molecule type" value="Genomic_DNA"/>
</dbReference>
<evidence type="ECO:0000313" key="3">
    <source>
        <dbReference type="Proteomes" id="UP000593576"/>
    </source>
</evidence>
<comment type="caution">
    <text evidence="2">The sequence shown here is derived from an EMBL/GenBank/DDBJ whole genome shotgun (WGS) entry which is preliminary data.</text>
</comment>
<organism evidence="2 3">
    <name type="scientific">Gossypium schwendimanii</name>
    <name type="common">Cotton</name>
    <dbReference type="NCBI Taxonomy" id="34291"/>
    <lineage>
        <taxon>Eukaryota</taxon>
        <taxon>Viridiplantae</taxon>
        <taxon>Streptophyta</taxon>
        <taxon>Embryophyta</taxon>
        <taxon>Tracheophyta</taxon>
        <taxon>Spermatophyta</taxon>
        <taxon>Magnoliopsida</taxon>
        <taxon>eudicotyledons</taxon>
        <taxon>Gunneridae</taxon>
        <taxon>Pentapetalae</taxon>
        <taxon>rosids</taxon>
        <taxon>malvids</taxon>
        <taxon>Malvales</taxon>
        <taxon>Malvaceae</taxon>
        <taxon>Malvoideae</taxon>
        <taxon>Gossypium</taxon>
    </lineage>
</organism>
<accession>A0A7J9LW02</accession>
<dbReference type="PANTHER" id="PTHR34780">
    <property type="entry name" value="OS08G0427800 PROTEIN"/>
    <property type="match status" value="1"/>
</dbReference>
<sequence>MELNNNNNNNNNNKSNNFRGKEDVGSVPIHSQVRKIKQESEHIIDRSPGQPEMMERPVLRYISRQQISRSPLGLSDTTISVGH</sequence>
<protein>
    <submittedName>
        <fullName evidence="2">Uncharacterized protein</fullName>
    </submittedName>
</protein>